<dbReference type="KEGG" id="sku:Sulku_0684"/>
<dbReference type="RefSeq" id="WP_013459547.1">
    <property type="nucleotide sequence ID" value="NC_014762.1"/>
</dbReference>
<dbReference type="SUPFAM" id="SSF53098">
    <property type="entry name" value="Ribonuclease H-like"/>
    <property type="match status" value="1"/>
</dbReference>
<dbReference type="InterPro" id="IPR046768">
    <property type="entry name" value="ExoX-like_C"/>
</dbReference>
<dbReference type="STRING" id="709032.Sulku_0684"/>
<dbReference type="Pfam" id="PF00929">
    <property type="entry name" value="RNase_T"/>
    <property type="match status" value="1"/>
</dbReference>
<dbReference type="InterPro" id="IPR036397">
    <property type="entry name" value="RNaseH_sf"/>
</dbReference>
<keyword evidence="6" id="KW-1185">Reference proteome</keyword>
<keyword evidence="2" id="KW-0378">Hydrolase</keyword>
<dbReference type="PANTHER" id="PTHR30231">
    <property type="entry name" value="DNA POLYMERASE III SUBUNIT EPSILON"/>
    <property type="match status" value="1"/>
</dbReference>
<evidence type="ECO:0000313" key="6">
    <source>
        <dbReference type="Proteomes" id="UP000008721"/>
    </source>
</evidence>
<name>E4U146_SULKY</name>
<dbReference type="Proteomes" id="UP000008721">
    <property type="component" value="Chromosome"/>
</dbReference>
<accession>E4U146</accession>
<dbReference type="AlphaFoldDB" id="E4U146"/>
<evidence type="ECO:0000259" key="4">
    <source>
        <dbReference type="SMART" id="SM00479"/>
    </source>
</evidence>
<dbReference type="OrthoDB" id="9804290at2"/>
<dbReference type="InterPro" id="IPR012337">
    <property type="entry name" value="RNaseH-like_sf"/>
</dbReference>
<protein>
    <submittedName>
        <fullName evidence="5">Exonuclease RNase T and DNA polymerase III</fullName>
    </submittedName>
</protein>
<dbReference type="Gene3D" id="3.30.420.10">
    <property type="entry name" value="Ribonuclease H-like superfamily/Ribonuclease H"/>
    <property type="match status" value="1"/>
</dbReference>
<dbReference type="HOGENOM" id="CLU_047806_8_0_7"/>
<keyword evidence="1" id="KW-0540">Nuclease</keyword>
<evidence type="ECO:0000256" key="1">
    <source>
        <dbReference type="ARBA" id="ARBA00022722"/>
    </source>
</evidence>
<dbReference type="SMART" id="SM00479">
    <property type="entry name" value="EXOIII"/>
    <property type="match status" value="1"/>
</dbReference>
<reference evidence="5 6" key="1">
    <citation type="journal article" date="2012" name="Stand. Genomic Sci.">
        <title>Complete genome sequence of the sulfur compounds oxidizing chemolithoautotroph Sulfuricurvum kujiense type strain (YK-1(T)).</title>
        <authorList>
            <person name="Han C."/>
            <person name="Kotsyurbenko O."/>
            <person name="Chertkov O."/>
            <person name="Held B."/>
            <person name="Lapidus A."/>
            <person name="Nolan M."/>
            <person name="Lucas S."/>
            <person name="Hammon N."/>
            <person name="Deshpande S."/>
            <person name="Cheng J.F."/>
            <person name="Tapia R."/>
            <person name="Goodwin L.A."/>
            <person name="Pitluck S."/>
            <person name="Liolios K."/>
            <person name="Pagani I."/>
            <person name="Ivanova N."/>
            <person name="Mavromatis K."/>
            <person name="Mikhailova N."/>
            <person name="Pati A."/>
            <person name="Chen A."/>
            <person name="Palaniappan K."/>
            <person name="Land M."/>
            <person name="Hauser L."/>
            <person name="Chang Y.J."/>
            <person name="Jeffries C.D."/>
            <person name="Brambilla E.M."/>
            <person name="Rohde M."/>
            <person name="Spring S."/>
            <person name="Sikorski J."/>
            <person name="Goker M."/>
            <person name="Woyke T."/>
            <person name="Bristow J."/>
            <person name="Eisen J.A."/>
            <person name="Markowitz V."/>
            <person name="Hugenholtz P."/>
            <person name="Kyrpides N.C."/>
            <person name="Klenk H.P."/>
            <person name="Detter J.C."/>
        </authorList>
    </citation>
    <scope>NUCLEOTIDE SEQUENCE [LARGE SCALE GENOMIC DNA]</scope>
    <source>
        <strain evidence="6">ATCC BAA-921 / DSM 16994 / JCM 11577 / YK-1</strain>
    </source>
</reference>
<dbReference type="Pfam" id="PF20600">
    <property type="entry name" value="ExoX-like_C"/>
    <property type="match status" value="1"/>
</dbReference>
<gene>
    <name evidence="5" type="ordered locus">Sulku_0684</name>
</gene>
<dbReference type="GO" id="GO:0006259">
    <property type="term" value="P:DNA metabolic process"/>
    <property type="evidence" value="ECO:0007669"/>
    <property type="project" value="UniProtKB-ARBA"/>
</dbReference>
<keyword evidence="3 5" id="KW-0269">Exonuclease</keyword>
<organism evidence="5 6">
    <name type="scientific">Sulfuricurvum kujiense (strain ATCC BAA-921 / DSM 16994 / JCM 11577 / YK-1)</name>
    <dbReference type="NCBI Taxonomy" id="709032"/>
    <lineage>
        <taxon>Bacteria</taxon>
        <taxon>Pseudomonadati</taxon>
        <taxon>Campylobacterota</taxon>
        <taxon>Epsilonproteobacteria</taxon>
        <taxon>Campylobacterales</taxon>
        <taxon>Sulfurimonadaceae</taxon>
        <taxon>Sulfuricurvum</taxon>
    </lineage>
</organism>
<dbReference type="CDD" id="cd06127">
    <property type="entry name" value="DEDDh"/>
    <property type="match status" value="1"/>
</dbReference>
<feature type="domain" description="Exonuclease" evidence="4">
    <location>
        <begin position="1"/>
        <end position="170"/>
    </location>
</feature>
<evidence type="ECO:0000256" key="3">
    <source>
        <dbReference type="ARBA" id="ARBA00022839"/>
    </source>
</evidence>
<dbReference type="eggNOG" id="COG0847">
    <property type="taxonomic scope" value="Bacteria"/>
</dbReference>
<dbReference type="InterPro" id="IPR013520">
    <property type="entry name" value="Ribonucl_H"/>
</dbReference>
<evidence type="ECO:0000313" key="5">
    <source>
        <dbReference type="EMBL" id="ADR33350.1"/>
    </source>
</evidence>
<evidence type="ECO:0000256" key="2">
    <source>
        <dbReference type="ARBA" id="ARBA00022801"/>
    </source>
</evidence>
<dbReference type="EMBL" id="CP002355">
    <property type="protein sequence ID" value="ADR33350.1"/>
    <property type="molecule type" value="Genomic_DNA"/>
</dbReference>
<dbReference type="GO" id="GO:0003676">
    <property type="term" value="F:nucleic acid binding"/>
    <property type="evidence" value="ECO:0007669"/>
    <property type="project" value="InterPro"/>
</dbReference>
<sequence length="232" mass="26779">MIFLDTETTGLEAKDRICALGMITEDEAHYELINPGKKIPPSSSAIHHITNEMVKDAPAFAESLSAEKLKLLNTPETILVSHNAPFELDMLQKEGLAWQGRIIDTLKCSKSLMDDLEGYALQFLRYELRLYREEANVFKEHEIPIVPHHALSDALHTKMVLEYLLDLADIERLIEISKSHVLLTRLPFGKYAKKRIEEIALKDPSYLKWMVESLMDMDEDLRYSIEHYLLQR</sequence>
<proteinExistence type="predicted"/>
<dbReference type="PANTHER" id="PTHR30231:SF4">
    <property type="entry name" value="PROTEIN NEN2"/>
    <property type="match status" value="1"/>
</dbReference>
<dbReference type="GO" id="GO:0008408">
    <property type="term" value="F:3'-5' exonuclease activity"/>
    <property type="evidence" value="ECO:0007669"/>
    <property type="project" value="TreeGrafter"/>
</dbReference>